<evidence type="ECO:0000313" key="3">
    <source>
        <dbReference type="Proteomes" id="UP000054359"/>
    </source>
</evidence>
<feature type="non-terminal residue" evidence="2">
    <location>
        <position position="44"/>
    </location>
</feature>
<protein>
    <submittedName>
        <fullName evidence="2">Uncharacterized protein</fullName>
    </submittedName>
</protein>
<sequence length="44" mass="5319">MMFKSLLLLFRSLWDSMCLWLPVKLMNHLFGLLILSLQFVYWAV</sequence>
<reference evidence="2 3" key="1">
    <citation type="submission" date="2013-11" db="EMBL/GenBank/DDBJ databases">
        <title>Genome sequencing of Stegodyphus mimosarum.</title>
        <authorList>
            <person name="Bechsgaard J."/>
        </authorList>
    </citation>
    <scope>NUCLEOTIDE SEQUENCE [LARGE SCALE GENOMIC DNA]</scope>
</reference>
<feature type="transmembrane region" description="Helical" evidence="1">
    <location>
        <begin position="25"/>
        <end position="43"/>
    </location>
</feature>
<evidence type="ECO:0000313" key="2">
    <source>
        <dbReference type="EMBL" id="KFM68838.1"/>
    </source>
</evidence>
<proteinExistence type="predicted"/>
<name>A0A087TUP9_STEMI</name>
<keyword evidence="1" id="KW-1133">Transmembrane helix</keyword>
<keyword evidence="1" id="KW-0812">Transmembrane</keyword>
<evidence type="ECO:0000256" key="1">
    <source>
        <dbReference type="SAM" id="Phobius"/>
    </source>
</evidence>
<keyword evidence="3" id="KW-1185">Reference proteome</keyword>
<dbReference type="AlphaFoldDB" id="A0A087TUP9"/>
<accession>A0A087TUP9</accession>
<dbReference type="Proteomes" id="UP000054359">
    <property type="component" value="Unassembled WGS sequence"/>
</dbReference>
<keyword evidence="1" id="KW-0472">Membrane</keyword>
<dbReference type="EMBL" id="KK116811">
    <property type="protein sequence ID" value="KFM68838.1"/>
    <property type="molecule type" value="Genomic_DNA"/>
</dbReference>
<organism evidence="2 3">
    <name type="scientific">Stegodyphus mimosarum</name>
    <name type="common">African social velvet spider</name>
    <dbReference type="NCBI Taxonomy" id="407821"/>
    <lineage>
        <taxon>Eukaryota</taxon>
        <taxon>Metazoa</taxon>
        <taxon>Ecdysozoa</taxon>
        <taxon>Arthropoda</taxon>
        <taxon>Chelicerata</taxon>
        <taxon>Arachnida</taxon>
        <taxon>Araneae</taxon>
        <taxon>Araneomorphae</taxon>
        <taxon>Entelegynae</taxon>
        <taxon>Eresoidea</taxon>
        <taxon>Eresidae</taxon>
        <taxon>Stegodyphus</taxon>
    </lineage>
</organism>
<gene>
    <name evidence="2" type="ORF">X975_07148</name>
</gene>